<evidence type="ECO:0000313" key="2">
    <source>
        <dbReference type="EMBL" id="CAB4004659.1"/>
    </source>
</evidence>
<dbReference type="Proteomes" id="UP001152795">
    <property type="component" value="Unassembled WGS sequence"/>
</dbReference>
<reference evidence="2" key="1">
    <citation type="submission" date="2020-04" db="EMBL/GenBank/DDBJ databases">
        <authorList>
            <person name="Alioto T."/>
            <person name="Alioto T."/>
            <person name="Gomez Garrido J."/>
        </authorList>
    </citation>
    <scope>NUCLEOTIDE SEQUENCE</scope>
    <source>
        <strain evidence="2">A484AB</strain>
    </source>
</reference>
<evidence type="ECO:0000256" key="1">
    <source>
        <dbReference type="ARBA" id="ARBA00022837"/>
    </source>
</evidence>
<dbReference type="GO" id="GO:0005509">
    <property type="term" value="F:calcium ion binding"/>
    <property type="evidence" value="ECO:0007669"/>
    <property type="project" value="InterPro"/>
</dbReference>
<dbReference type="Gene3D" id="1.10.238.10">
    <property type="entry name" value="EF-hand"/>
    <property type="match status" value="2"/>
</dbReference>
<proteinExistence type="predicted"/>
<evidence type="ECO:0000313" key="3">
    <source>
        <dbReference type="Proteomes" id="UP001152795"/>
    </source>
</evidence>
<dbReference type="InterPro" id="IPR018247">
    <property type="entry name" value="EF_Hand_1_Ca_BS"/>
</dbReference>
<dbReference type="AlphaFoldDB" id="A0A6S7HJZ2"/>
<protein>
    <submittedName>
        <fullName evidence="2">Calumenin isoform X1</fullName>
    </submittedName>
</protein>
<dbReference type="Pfam" id="PF13499">
    <property type="entry name" value="EF-hand_7"/>
    <property type="match status" value="1"/>
</dbReference>
<dbReference type="SUPFAM" id="SSF47473">
    <property type="entry name" value="EF-hand"/>
    <property type="match status" value="1"/>
</dbReference>
<dbReference type="PANTHER" id="PTHR10827">
    <property type="entry name" value="RETICULOCALBIN"/>
    <property type="match status" value="1"/>
</dbReference>
<name>A0A6S7HJZ2_PARCT</name>
<dbReference type="EMBL" id="CACRXK020004962">
    <property type="protein sequence ID" value="CAB4004659.1"/>
    <property type="molecule type" value="Genomic_DNA"/>
</dbReference>
<sequence>MKRYSLKNTNDRLKKWDTNKDEHVSWSEYIAMFTGNNLPKKQQLKSDERRFDKADMNGDGLLSREELTFFLHPEESSLMTDVVAEENLEALDTNNDGEISLKEFAGDSHGKLSESLVNGVASHFTQLDTNKDGKLNKEELIPWVVPNEANTISNEAMHLLSQADGNMDHVLSYDEMVNKYEAFVGSKATHFGDLLRPNPDL</sequence>
<dbReference type="PROSITE" id="PS00018">
    <property type="entry name" value="EF_HAND_1"/>
    <property type="match status" value="4"/>
</dbReference>
<keyword evidence="1" id="KW-0106">Calcium</keyword>
<dbReference type="InterPro" id="IPR002048">
    <property type="entry name" value="EF_hand_dom"/>
</dbReference>
<dbReference type="OrthoDB" id="293868at2759"/>
<keyword evidence="3" id="KW-1185">Reference proteome</keyword>
<dbReference type="GO" id="GO:0005783">
    <property type="term" value="C:endoplasmic reticulum"/>
    <property type="evidence" value="ECO:0007669"/>
    <property type="project" value="TreeGrafter"/>
</dbReference>
<dbReference type="PROSITE" id="PS50222">
    <property type="entry name" value="EF_HAND_2"/>
    <property type="match status" value="3"/>
</dbReference>
<dbReference type="SMART" id="SM00054">
    <property type="entry name" value="EFh"/>
    <property type="match status" value="4"/>
</dbReference>
<comment type="caution">
    <text evidence="2">The sequence shown here is derived from an EMBL/GenBank/DDBJ whole genome shotgun (WGS) entry which is preliminary data.</text>
</comment>
<accession>A0A6S7HJZ2</accession>
<dbReference type="Pfam" id="PF13202">
    <property type="entry name" value="EF-hand_5"/>
    <property type="match status" value="1"/>
</dbReference>
<dbReference type="PANTHER" id="PTHR10827:SF52">
    <property type="entry name" value="IP16409P"/>
    <property type="match status" value="1"/>
</dbReference>
<organism evidence="2 3">
    <name type="scientific">Paramuricea clavata</name>
    <name type="common">Red gorgonian</name>
    <name type="synonym">Violescent sea-whip</name>
    <dbReference type="NCBI Taxonomy" id="317549"/>
    <lineage>
        <taxon>Eukaryota</taxon>
        <taxon>Metazoa</taxon>
        <taxon>Cnidaria</taxon>
        <taxon>Anthozoa</taxon>
        <taxon>Octocorallia</taxon>
        <taxon>Malacalcyonacea</taxon>
        <taxon>Plexauridae</taxon>
        <taxon>Paramuricea</taxon>
    </lineage>
</organism>
<dbReference type="InterPro" id="IPR011992">
    <property type="entry name" value="EF-hand-dom_pair"/>
</dbReference>
<gene>
    <name evidence="2" type="ORF">PACLA_8A069671</name>
</gene>